<comment type="caution">
    <text evidence="2">The sequence shown here is derived from an EMBL/GenBank/DDBJ whole genome shotgun (WGS) entry which is preliminary data.</text>
</comment>
<feature type="domain" description="DUF4440" evidence="1">
    <location>
        <begin position="12"/>
        <end position="101"/>
    </location>
</feature>
<sequence>MSERGDERFERIRAAEIGLLSPETRSDSIRVDQLLHGDFIEIGRSGRRWTRDEIVAMLGSEERGEVPQTDEWHFAELSAGIVLVTYRITGTAVESRHSSVWDITSGQPRVRFHQGTRCA</sequence>
<dbReference type="InterPro" id="IPR032710">
    <property type="entry name" value="NTF2-like_dom_sf"/>
</dbReference>
<proteinExistence type="predicted"/>
<dbReference type="AlphaFoldDB" id="A0A2A9DS22"/>
<evidence type="ECO:0000259" key="1">
    <source>
        <dbReference type="Pfam" id="PF14534"/>
    </source>
</evidence>
<name>A0A2A9DS22_9MICO</name>
<reference evidence="2 3" key="1">
    <citation type="submission" date="2017-10" db="EMBL/GenBank/DDBJ databases">
        <title>Sequencing the genomes of 1000 actinobacteria strains.</title>
        <authorList>
            <person name="Klenk H.-P."/>
        </authorList>
    </citation>
    <scope>NUCLEOTIDE SEQUENCE [LARGE SCALE GENOMIC DNA]</scope>
    <source>
        <strain evidence="2 3">DSM 21798</strain>
    </source>
</reference>
<organism evidence="2 3">
    <name type="scientific">Paramicrobacterium agarici</name>
    <dbReference type="NCBI Taxonomy" id="630514"/>
    <lineage>
        <taxon>Bacteria</taxon>
        <taxon>Bacillati</taxon>
        <taxon>Actinomycetota</taxon>
        <taxon>Actinomycetes</taxon>
        <taxon>Micrococcales</taxon>
        <taxon>Microbacteriaceae</taxon>
        <taxon>Paramicrobacterium</taxon>
    </lineage>
</organism>
<dbReference type="InterPro" id="IPR027843">
    <property type="entry name" value="DUF4440"/>
</dbReference>
<protein>
    <submittedName>
        <fullName evidence="2">Ribonuclease HI</fullName>
    </submittedName>
</protein>
<keyword evidence="3" id="KW-1185">Reference proteome</keyword>
<dbReference type="Pfam" id="PF14534">
    <property type="entry name" value="DUF4440"/>
    <property type="match status" value="1"/>
</dbReference>
<dbReference type="SUPFAM" id="SSF54427">
    <property type="entry name" value="NTF2-like"/>
    <property type="match status" value="1"/>
</dbReference>
<dbReference type="RefSeq" id="WP_098405963.1">
    <property type="nucleotide sequence ID" value="NZ_PDJE01000001.1"/>
</dbReference>
<dbReference type="Proteomes" id="UP000221369">
    <property type="component" value="Unassembled WGS sequence"/>
</dbReference>
<accession>A0A2A9DS22</accession>
<dbReference type="Gene3D" id="3.10.450.50">
    <property type="match status" value="1"/>
</dbReference>
<evidence type="ECO:0000313" key="2">
    <source>
        <dbReference type="EMBL" id="PFG29374.1"/>
    </source>
</evidence>
<gene>
    <name evidence="2" type="ORF">ATJ78_0279</name>
</gene>
<dbReference type="EMBL" id="PDJE01000001">
    <property type="protein sequence ID" value="PFG29374.1"/>
    <property type="molecule type" value="Genomic_DNA"/>
</dbReference>
<evidence type="ECO:0000313" key="3">
    <source>
        <dbReference type="Proteomes" id="UP000221369"/>
    </source>
</evidence>